<evidence type="ECO:0000313" key="8">
    <source>
        <dbReference type="EMBL" id="OTA32430.1"/>
    </source>
</evidence>
<dbReference type="CDD" id="cd03017">
    <property type="entry name" value="PRX_BCP"/>
    <property type="match status" value="1"/>
</dbReference>
<proteinExistence type="inferred from homology"/>
<reference evidence="8 9" key="1">
    <citation type="submission" date="2017-01" db="EMBL/GenBank/DDBJ databases">
        <title>The recent genome duplication of the halophilic yeast Hortaea werneckii: insights from long-read sequencing.</title>
        <authorList>
            <person name="Sinha S."/>
            <person name="Flibotte S."/>
            <person name="Neira M."/>
            <person name="Lenassi M."/>
            <person name="Gostincar C."/>
            <person name="Stajich J.E."/>
            <person name="Nislow C.E."/>
        </authorList>
    </citation>
    <scope>NUCLEOTIDE SEQUENCE [LARGE SCALE GENOMIC DNA]</scope>
    <source>
        <strain evidence="8 9">EXF-2000</strain>
    </source>
</reference>
<dbReference type="InterPro" id="IPR013740">
    <property type="entry name" value="Redoxin"/>
</dbReference>
<dbReference type="GO" id="GO:0045454">
    <property type="term" value="P:cell redox homeostasis"/>
    <property type="evidence" value="ECO:0007669"/>
    <property type="project" value="TreeGrafter"/>
</dbReference>
<accession>A0A1Z5T8U7</accession>
<protein>
    <recommendedName>
        <fullName evidence="7">Redoxin domain-containing protein</fullName>
    </recommendedName>
</protein>
<comment type="caution">
    <text evidence="8">The sequence shown here is derived from an EMBL/GenBank/DDBJ whole genome shotgun (WGS) entry which is preliminary data.</text>
</comment>
<dbReference type="GO" id="GO:0008379">
    <property type="term" value="F:thioredoxin peroxidase activity"/>
    <property type="evidence" value="ECO:0007669"/>
    <property type="project" value="TreeGrafter"/>
</dbReference>
<keyword evidence="4" id="KW-0560">Oxidoreductase</keyword>
<dbReference type="InterPro" id="IPR050924">
    <property type="entry name" value="Peroxiredoxin_BCP/PrxQ"/>
</dbReference>
<comment type="similarity">
    <text evidence="1">Belongs to the peroxiredoxin family. Prx5 subfamily.</text>
</comment>
<gene>
    <name evidence="8" type="ORF">BTJ68_08076</name>
</gene>
<dbReference type="OrthoDB" id="338622at2759"/>
<dbReference type="Pfam" id="PF08534">
    <property type="entry name" value="Redoxin"/>
    <property type="match status" value="1"/>
</dbReference>
<name>A0A1Z5T8U7_HORWE</name>
<feature type="domain" description="Redoxin" evidence="7">
    <location>
        <begin position="7"/>
        <end position="110"/>
    </location>
</feature>
<evidence type="ECO:0000256" key="2">
    <source>
        <dbReference type="ARBA" id="ARBA00022559"/>
    </source>
</evidence>
<dbReference type="PANTHER" id="PTHR42801:SF21">
    <property type="entry name" value="BCPB PROTEIN"/>
    <property type="match status" value="1"/>
</dbReference>
<keyword evidence="2" id="KW-0575">Peroxidase</keyword>
<evidence type="ECO:0000256" key="1">
    <source>
        <dbReference type="ARBA" id="ARBA00010505"/>
    </source>
</evidence>
<organism evidence="8 9">
    <name type="scientific">Hortaea werneckii EXF-2000</name>
    <dbReference type="NCBI Taxonomy" id="1157616"/>
    <lineage>
        <taxon>Eukaryota</taxon>
        <taxon>Fungi</taxon>
        <taxon>Dikarya</taxon>
        <taxon>Ascomycota</taxon>
        <taxon>Pezizomycotina</taxon>
        <taxon>Dothideomycetes</taxon>
        <taxon>Dothideomycetidae</taxon>
        <taxon>Mycosphaerellales</taxon>
        <taxon>Teratosphaeriaceae</taxon>
        <taxon>Hortaea</taxon>
    </lineage>
</organism>
<keyword evidence="3" id="KW-0049">Antioxidant</keyword>
<dbReference type="PANTHER" id="PTHR42801">
    <property type="entry name" value="THIOREDOXIN-DEPENDENT PEROXIDE REDUCTASE"/>
    <property type="match status" value="1"/>
</dbReference>
<evidence type="ECO:0000313" key="9">
    <source>
        <dbReference type="Proteomes" id="UP000194280"/>
    </source>
</evidence>
<dbReference type="STRING" id="1157616.A0A1Z5T8U7"/>
<dbReference type="VEuPathDB" id="FungiDB:BTJ68_08076"/>
<evidence type="ECO:0000256" key="6">
    <source>
        <dbReference type="ARBA" id="ARBA00023284"/>
    </source>
</evidence>
<dbReference type="InParanoid" id="A0A1Z5T8U7"/>
<keyword evidence="5" id="KW-1015">Disulfide bond</keyword>
<dbReference type="AlphaFoldDB" id="A0A1Z5T8U7"/>
<sequence>MERDPRSPGCTPQACSFRDNADEFLTFGVNHIFGCSTQSTSYQQELKTRTHLPYQILSDEGLALTRGLGLPTFEYGGQKLTKRVTLAVEDGKVVRVWYPVFPPDRSAQEVLEWLDTRTGREALSTESEEAMLRNLRHRDSRS</sequence>
<dbReference type="EMBL" id="MUNK01000094">
    <property type="protein sequence ID" value="OTA32430.1"/>
    <property type="molecule type" value="Genomic_DNA"/>
</dbReference>
<keyword evidence="6" id="KW-0676">Redox-active center</keyword>
<evidence type="ECO:0000256" key="5">
    <source>
        <dbReference type="ARBA" id="ARBA00023157"/>
    </source>
</evidence>
<dbReference type="GO" id="GO:0034599">
    <property type="term" value="P:cellular response to oxidative stress"/>
    <property type="evidence" value="ECO:0007669"/>
    <property type="project" value="TreeGrafter"/>
</dbReference>
<evidence type="ECO:0000256" key="4">
    <source>
        <dbReference type="ARBA" id="ARBA00023002"/>
    </source>
</evidence>
<evidence type="ECO:0000259" key="7">
    <source>
        <dbReference type="Pfam" id="PF08534"/>
    </source>
</evidence>
<keyword evidence="9" id="KW-1185">Reference proteome</keyword>
<dbReference type="Gene3D" id="3.40.30.10">
    <property type="entry name" value="Glutaredoxin"/>
    <property type="match status" value="1"/>
</dbReference>
<dbReference type="Proteomes" id="UP000194280">
    <property type="component" value="Unassembled WGS sequence"/>
</dbReference>
<dbReference type="InterPro" id="IPR036249">
    <property type="entry name" value="Thioredoxin-like_sf"/>
</dbReference>
<dbReference type="SUPFAM" id="SSF52833">
    <property type="entry name" value="Thioredoxin-like"/>
    <property type="match status" value="1"/>
</dbReference>
<dbReference type="GO" id="GO:0005737">
    <property type="term" value="C:cytoplasm"/>
    <property type="evidence" value="ECO:0007669"/>
    <property type="project" value="TreeGrafter"/>
</dbReference>
<evidence type="ECO:0000256" key="3">
    <source>
        <dbReference type="ARBA" id="ARBA00022862"/>
    </source>
</evidence>